<gene>
    <name evidence="1" type="ORF">Bca52824_035723</name>
</gene>
<name>A0A8X7V314_BRACI</name>
<evidence type="ECO:0000313" key="2">
    <source>
        <dbReference type="Proteomes" id="UP000886595"/>
    </source>
</evidence>
<dbReference type="EMBL" id="JAAMPC010000008">
    <property type="protein sequence ID" value="KAG2299251.1"/>
    <property type="molecule type" value="Genomic_DNA"/>
</dbReference>
<organism evidence="1 2">
    <name type="scientific">Brassica carinata</name>
    <name type="common">Ethiopian mustard</name>
    <name type="synonym">Abyssinian cabbage</name>
    <dbReference type="NCBI Taxonomy" id="52824"/>
    <lineage>
        <taxon>Eukaryota</taxon>
        <taxon>Viridiplantae</taxon>
        <taxon>Streptophyta</taxon>
        <taxon>Embryophyta</taxon>
        <taxon>Tracheophyta</taxon>
        <taxon>Spermatophyta</taxon>
        <taxon>Magnoliopsida</taxon>
        <taxon>eudicotyledons</taxon>
        <taxon>Gunneridae</taxon>
        <taxon>Pentapetalae</taxon>
        <taxon>rosids</taxon>
        <taxon>malvids</taxon>
        <taxon>Brassicales</taxon>
        <taxon>Brassicaceae</taxon>
        <taxon>Brassiceae</taxon>
        <taxon>Brassica</taxon>
    </lineage>
</organism>
<evidence type="ECO:0000313" key="1">
    <source>
        <dbReference type="EMBL" id="KAG2299251.1"/>
    </source>
</evidence>
<dbReference type="Proteomes" id="UP000886595">
    <property type="component" value="Unassembled WGS sequence"/>
</dbReference>
<sequence>MWRPNYTTASLWLSAEMVADGGVMLKSSAASLFLLLCSVLPPRYNPMLPRKLYRRKRKSRCL</sequence>
<accession>A0A8X7V314</accession>
<proteinExistence type="predicted"/>
<reference evidence="1 2" key="1">
    <citation type="submission" date="2020-02" db="EMBL/GenBank/DDBJ databases">
        <authorList>
            <person name="Ma Q."/>
            <person name="Huang Y."/>
            <person name="Song X."/>
            <person name="Pei D."/>
        </authorList>
    </citation>
    <scope>NUCLEOTIDE SEQUENCE [LARGE SCALE GENOMIC DNA]</scope>
    <source>
        <strain evidence="1">Sxm20200214</strain>
        <tissue evidence="1">Leaf</tissue>
    </source>
</reference>
<dbReference type="AlphaFoldDB" id="A0A8X7V314"/>
<keyword evidence="2" id="KW-1185">Reference proteome</keyword>
<protein>
    <submittedName>
        <fullName evidence="1">Uncharacterized protein</fullName>
    </submittedName>
</protein>
<comment type="caution">
    <text evidence="1">The sequence shown here is derived from an EMBL/GenBank/DDBJ whole genome shotgun (WGS) entry which is preliminary data.</text>
</comment>